<dbReference type="RefSeq" id="WP_110893380.1">
    <property type="nucleotide sequence ID" value="NZ_CP054614.1"/>
</dbReference>
<feature type="chain" id="PRO_5016096157" evidence="1">
    <location>
        <begin position="38"/>
        <end position="325"/>
    </location>
</feature>
<reference evidence="2 4" key="1">
    <citation type="submission" date="2018-06" db="EMBL/GenBank/DDBJ databases">
        <title>Genomic Encyclopedia of Type Strains, Phase III (KMG-III): the genomes of soil and plant-associated and newly described type strains.</title>
        <authorList>
            <person name="Whitman W."/>
        </authorList>
    </citation>
    <scope>NUCLEOTIDE SEQUENCE [LARGE SCALE GENOMIC DNA]</scope>
    <source>
        <strain evidence="2 4">CECT 7022</strain>
    </source>
</reference>
<evidence type="ECO:0000313" key="3">
    <source>
        <dbReference type="EMBL" id="QKS59551.1"/>
    </source>
</evidence>
<name>A0A2V4VET0_PAEBA</name>
<gene>
    <name evidence="2" type="ORF">DFQ00_101263</name>
    <name evidence="3" type="ORF">HUB98_27325</name>
</gene>
<feature type="signal peptide" evidence="1">
    <location>
        <begin position="1"/>
        <end position="37"/>
    </location>
</feature>
<evidence type="ECO:0000313" key="2">
    <source>
        <dbReference type="EMBL" id="PYE52330.1"/>
    </source>
</evidence>
<dbReference type="EMBL" id="CP054614">
    <property type="protein sequence ID" value="QKS59551.1"/>
    <property type="molecule type" value="Genomic_DNA"/>
</dbReference>
<reference evidence="3 5" key="2">
    <citation type="submission" date="2020-06" db="EMBL/GenBank/DDBJ databases">
        <title>Complete genome of Paenibacillus barcinonensis KACC11450.</title>
        <authorList>
            <person name="Kim M."/>
            <person name="Park Y.-J."/>
            <person name="Shin J.-H."/>
        </authorList>
    </citation>
    <scope>NUCLEOTIDE SEQUENCE [LARGE SCALE GENOMIC DNA]</scope>
    <source>
        <strain evidence="3 5">KACC11450</strain>
    </source>
</reference>
<dbReference type="EMBL" id="QJSW01000001">
    <property type="protein sequence ID" value="PYE52330.1"/>
    <property type="molecule type" value="Genomic_DNA"/>
</dbReference>
<dbReference type="Proteomes" id="UP000247790">
    <property type="component" value="Unassembled WGS sequence"/>
</dbReference>
<dbReference type="Proteomes" id="UP000509327">
    <property type="component" value="Chromosome"/>
</dbReference>
<keyword evidence="1" id="KW-0732">Signal</keyword>
<evidence type="ECO:0000256" key="1">
    <source>
        <dbReference type="SAM" id="SignalP"/>
    </source>
</evidence>
<dbReference type="AlphaFoldDB" id="A0A2V4VET0"/>
<dbReference type="OrthoDB" id="2475185at2"/>
<organism evidence="2 4">
    <name type="scientific">Paenibacillus barcinonensis</name>
    <dbReference type="NCBI Taxonomy" id="198119"/>
    <lineage>
        <taxon>Bacteria</taxon>
        <taxon>Bacillati</taxon>
        <taxon>Bacillota</taxon>
        <taxon>Bacilli</taxon>
        <taxon>Bacillales</taxon>
        <taxon>Paenibacillaceae</taxon>
        <taxon>Paenibacillus</taxon>
    </lineage>
</organism>
<keyword evidence="5" id="KW-1185">Reference proteome</keyword>
<evidence type="ECO:0000313" key="4">
    <source>
        <dbReference type="Proteomes" id="UP000247790"/>
    </source>
</evidence>
<protein>
    <submittedName>
        <fullName evidence="2">Uncharacterized protein</fullName>
    </submittedName>
</protein>
<accession>A0A2V4VET0</accession>
<sequence length="325" mass="36070">MKSDVALKQSRIQKCIYVFLSVMLGFAAFSFWPTAYAAAPTSNLAPAAVEQYAEQQAQALGTSNIDWLAARLDYYPLGPGTHGWYVQASIQNKRIGYMIISVTSDGQLTLTEYGQGEQALYDNELLGQALERLHLKQTTVLAAGGEITARYAPPLLAYWKLERPNQEALYLDAANGDLLPANTLQRLERDAHVQSGGLAELLKPQVMSTVKPGRTSTVHKHPAFDPSIQLAWLTSEPLQPAHIQRWLQYNQREALVFSAGERNLFYGGPLPVSGHQLWHTGDINAMDPEESDSVLYVALGGIYSVQRFVSLHTLWNDGHFYILNP</sequence>
<evidence type="ECO:0000313" key="5">
    <source>
        <dbReference type="Proteomes" id="UP000509327"/>
    </source>
</evidence>
<proteinExistence type="predicted"/>